<dbReference type="Proteomes" id="UP000759537">
    <property type="component" value="Unassembled WGS sequence"/>
</dbReference>
<dbReference type="PANTHER" id="PTHR45657">
    <property type="entry name" value="CRAL-TRIO DOMAIN-CONTAINING PROTEIN YKL091C-RELATED"/>
    <property type="match status" value="1"/>
</dbReference>
<dbReference type="InterPro" id="IPR036865">
    <property type="entry name" value="CRAL-TRIO_dom_sf"/>
</dbReference>
<dbReference type="CDD" id="cd00170">
    <property type="entry name" value="SEC14"/>
    <property type="match status" value="1"/>
</dbReference>
<dbReference type="SMART" id="SM00516">
    <property type="entry name" value="SEC14"/>
    <property type="match status" value="1"/>
</dbReference>
<dbReference type="Pfam" id="PF00650">
    <property type="entry name" value="CRAL_TRIO"/>
    <property type="match status" value="1"/>
</dbReference>
<dbReference type="Gene3D" id="3.40.525.10">
    <property type="entry name" value="CRAL-TRIO lipid binding domain"/>
    <property type="match status" value="1"/>
</dbReference>
<evidence type="ECO:0000259" key="2">
    <source>
        <dbReference type="PROSITE" id="PS50191"/>
    </source>
</evidence>
<dbReference type="SMART" id="SM01100">
    <property type="entry name" value="CRAL_TRIO_N"/>
    <property type="match status" value="1"/>
</dbReference>
<feature type="compositionally biased region" description="Basic and acidic residues" evidence="1">
    <location>
        <begin position="336"/>
        <end position="348"/>
    </location>
</feature>
<dbReference type="InterPro" id="IPR036273">
    <property type="entry name" value="CRAL/TRIO_N_dom_sf"/>
</dbReference>
<gene>
    <name evidence="3" type="ORF">DFH94DRAFT_162789</name>
</gene>
<reference evidence="3" key="1">
    <citation type="submission" date="2019-10" db="EMBL/GenBank/DDBJ databases">
        <authorList>
            <consortium name="DOE Joint Genome Institute"/>
            <person name="Kuo A."/>
            <person name="Miyauchi S."/>
            <person name="Kiss E."/>
            <person name="Drula E."/>
            <person name="Kohler A."/>
            <person name="Sanchez-Garcia M."/>
            <person name="Andreopoulos B."/>
            <person name="Barry K.W."/>
            <person name="Bonito G."/>
            <person name="Buee M."/>
            <person name="Carver A."/>
            <person name="Chen C."/>
            <person name="Cichocki N."/>
            <person name="Clum A."/>
            <person name="Culley D."/>
            <person name="Crous P.W."/>
            <person name="Fauchery L."/>
            <person name="Girlanda M."/>
            <person name="Hayes R."/>
            <person name="Keri Z."/>
            <person name="LaButti K."/>
            <person name="Lipzen A."/>
            <person name="Lombard V."/>
            <person name="Magnuson J."/>
            <person name="Maillard F."/>
            <person name="Morin E."/>
            <person name="Murat C."/>
            <person name="Nolan M."/>
            <person name="Ohm R."/>
            <person name="Pangilinan J."/>
            <person name="Pereira M."/>
            <person name="Perotto S."/>
            <person name="Peter M."/>
            <person name="Riley R."/>
            <person name="Sitrit Y."/>
            <person name="Stielow B."/>
            <person name="Szollosi G."/>
            <person name="Zifcakova L."/>
            <person name="Stursova M."/>
            <person name="Spatafora J.W."/>
            <person name="Tedersoo L."/>
            <person name="Vaario L.-M."/>
            <person name="Yamada A."/>
            <person name="Yan M."/>
            <person name="Wang P."/>
            <person name="Xu J."/>
            <person name="Bruns T."/>
            <person name="Baldrian P."/>
            <person name="Vilgalys R."/>
            <person name="Henrissat B."/>
            <person name="Grigoriev I.V."/>
            <person name="Hibbett D."/>
            <person name="Nagy L.G."/>
            <person name="Martin F.M."/>
        </authorList>
    </citation>
    <scope>NUCLEOTIDE SEQUENCE</scope>
    <source>
        <strain evidence="3">Prilba</strain>
    </source>
</reference>
<protein>
    <submittedName>
        <fullName evidence="3">CRAL/TRIO domain-containing protein</fullName>
    </submittedName>
</protein>
<dbReference type="Gene3D" id="1.10.8.20">
    <property type="entry name" value="N-terminal domain of phosphatidylinositol transfer protein sec14p"/>
    <property type="match status" value="1"/>
</dbReference>
<evidence type="ECO:0000313" key="4">
    <source>
        <dbReference type="Proteomes" id="UP000759537"/>
    </source>
</evidence>
<dbReference type="SUPFAM" id="SSF46938">
    <property type="entry name" value="CRAL/TRIO N-terminal domain"/>
    <property type="match status" value="1"/>
</dbReference>
<dbReference type="OrthoDB" id="1434354at2759"/>
<dbReference type="PROSITE" id="PS50191">
    <property type="entry name" value="CRAL_TRIO"/>
    <property type="match status" value="1"/>
</dbReference>
<dbReference type="InterPro" id="IPR001251">
    <property type="entry name" value="CRAL-TRIO_dom"/>
</dbReference>
<keyword evidence="4" id="KW-1185">Reference proteome</keyword>
<comment type="caution">
    <text evidence="3">The sequence shown here is derived from an EMBL/GenBank/DDBJ whole genome shotgun (WGS) entry which is preliminary data.</text>
</comment>
<dbReference type="SUPFAM" id="SSF52087">
    <property type="entry name" value="CRAL/TRIO domain"/>
    <property type="match status" value="1"/>
</dbReference>
<name>A0A9P5N4Q1_9AGAM</name>
<evidence type="ECO:0000256" key="1">
    <source>
        <dbReference type="SAM" id="MobiDB-lite"/>
    </source>
</evidence>
<feature type="region of interest" description="Disordered" evidence="1">
    <location>
        <begin position="272"/>
        <end position="307"/>
    </location>
</feature>
<feature type="domain" description="CRAL-TRIO" evidence="2">
    <location>
        <begin position="90"/>
        <end position="266"/>
    </location>
</feature>
<dbReference type="EMBL" id="WHVB01000002">
    <property type="protein sequence ID" value="KAF8485980.1"/>
    <property type="molecule type" value="Genomic_DNA"/>
</dbReference>
<dbReference type="InterPro" id="IPR011074">
    <property type="entry name" value="CRAL/TRIO_N_dom"/>
</dbReference>
<reference evidence="3" key="2">
    <citation type="journal article" date="2020" name="Nat. Commun.">
        <title>Large-scale genome sequencing of mycorrhizal fungi provides insights into the early evolution of symbiotic traits.</title>
        <authorList>
            <person name="Miyauchi S."/>
            <person name="Kiss E."/>
            <person name="Kuo A."/>
            <person name="Drula E."/>
            <person name="Kohler A."/>
            <person name="Sanchez-Garcia M."/>
            <person name="Morin E."/>
            <person name="Andreopoulos B."/>
            <person name="Barry K.W."/>
            <person name="Bonito G."/>
            <person name="Buee M."/>
            <person name="Carver A."/>
            <person name="Chen C."/>
            <person name="Cichocki N."/>
            <person name="Clum A."/>
            <person name="Culley D."/>
            <person name="Crous P.W."/>
            <person name="Fauchery L."/>
            <person name="Girlanda M."/>
            <person name="Hayes R.D."/>
            <person name="Keri Z."/>
            <person name="LaButti K."/>
            <person name="Lipzen A."/>
            <person name="Lombard V."/>
            <person name="Magnuson J."/>
            <person name="Maillard F."/>
            <person name="Murat C."/>
            <person name="Nolan M."/>
            <person name="Ohm R.A."/>
            <person name="Pangilinan J."/>
            <person name="Pereira M.F."/>
            <person name="Perotto S."/>
            <person name="Peter M."/>
            <person name="Pfister S."/>
            <person name="Riley R."/>
            <person name="Sitrit Y."/>
            <person name="Stielow J.B."/>
            <person name="Szollosi G."/>
            <person name="Zifcakova L."/>
            <person name="Stursova M."/>
            <person name="Spatafora J.W."/>
            <person name="Tedersoo L."/>
            <person name="Vaario L.M."/>
            <person name="Yamada A."/>
            <person name="Yan M."/>
            <person name="Wang P."/>
            <person name="Xu J."/>
            <person name="Bruns T."/>
            <person name="Baldrian P."/>
            <person name="Vilgalys R."/>
            <person name="Dunand C."/>
            <person name="Henrissat B."/>
            <person name="Grigoriev I.V."/>
            <person name="Hibbett D."/>
            <person name="Nagy L.G."/>
            <person name="Martin F.M."/>
        </authorList>
    </citation>
    <scope>NUCLEOTIDE SEQUENCE</scope>
    <source>
        <strain evidence="3">Prilba</strain>
    </source>
</reference>
<dbReference type="PANTHER" id="PTHR45657:SF1">
    <property type="entry name" value="CRAL-TRIO DOMAIN-CONTAINING PROTEIN YKL091C-RELATED"/>
    <property type="match status" value="1"/>
</dbReference>
<organism evidence="3 4">
    <name type="scientific">Russula ochroleuca</name>
    <dbReference type="NCBI Taxonomy" id="152965"/>
    <lineage>
        <taxon>Eukaryota</taxon>
        <taxon>Fungi</taxon>
        <taxon>Dikarya</taxon>
        <taxon>Basidiomycota</taxon>
        <taxon>Agaricomycotina</taxon>
        <taxon>Agaricomycetes</taxon>
        <taxon>Russulales</taxon>
        <taxon>Russulaceae</taxon>
        <taxon>Russula</taxon>
    </lineage>
</organism>
<proteinExistence type="predicted"/>
<feature type="compositionally biased region" description="Low complexity" evidence="1">
    <location>
        <begin position="366"/>
        <end position="400"/>
    </location>
</feature>
<sequence>MDSDALDASSLCTVYQPLDVLRLELQNEPAFSESSMPKDDHTLTRFLKARGYNAFQAKQMIIDCIHWRRTVEDVGMEELYRCIDPFDFPGRDGVFESWPMGFHKTDKLGRPIHILSFGAISPKRLYQHITPQEHWRTVLVNIEALLAEVLPAASAAAGRPIRQALIIVDLKGFGLSQFWAFKSIARRFFHVSQNYFPETMGQLFIINAPTSFTAIWSVIRPWLAPRTLDKITILGANQPDQQTTLLDLIPPENLPVALGGTCTCTDATDATSAGCRGDSDDDSDSDSCSSGSSGSGGGCTLSNAGPWMDGRAERRARWLRGEIPEPGVLWPPLQKQEQEQEQGRSVEETRDDDEKMEEAGQIDVDAPVASAGASAAATGTATAAPSSSSCSRSSVVGLPPLTHPPPPAAVRLVV</sequence>
<feature type="region of interest" description="Disordered" evidence="1">
    <location>
        <begin position="325"/>
        <end position="414"/>
    </location>
</feature>
<accession>A0A9P5N4Q1</accession>
<evidence type="ECO:0000313" key="3">
    <source>
        <dbReference type="EMBL" id="KAF8485980.1"/>
    </source>
</evidence>
<dbReference type="AlphaFoldDB" id="A0A9P5N4Q1"/>
<dbReference type="InterPro" id="IPR051026">
    <property type="entry name" value="PI/PC_transfer"/>
</dbReference>